<dbReference type="Proteomes" id="UP001313282">
    <property type="component" value="Unassembled WGS sequence"/>
</dbReference>
<feature type="region of interest" description="Disordered" evidence="1">
    <location>
        <begin position="196"/>
        <end position="217"/>
    </location>
</feature>
<reference evidence="3 4" key="1">
    <citation type="submission" date="2019-10" db="EMBL/GenBank/DDBJ databases">
        <authorList>
            <person name="Palmer J.M."/>
        </authorList>
    </citation>
    <scope>NUCLEOTIDE SEQUENCE [LARGE SCALE GENOMIC DNA]</scope>
    <source>
        <strain evidence="3 4">TWF718</strain>
    </source>
</reference>
<accession>A0AAN8MGB8</accession>
<sequence>MSPEPFETPAPPTAIAKGLDTLPAAILERIFELLPLHSLKPLRLTNNNIKTITTPILFRTVTISTDVKDSTILRSDTKSLDVLFENIRELVILHPSSRASYNSGDGGVDINPLQSFISNIKSLNSLHYPLPSPLLSPLPSLKSLTFTSHPSFTILDFLTSLPPPLPQITSLTLKNTPSDTVFNSLQPTYLQTLTSLTLTTPPQTTTQSSPSSSSKKKLKSLVKTLTNVKQPFSETVYDHLRKNSIFPTFLNVQSQSVNLIFFLLAYPAPSQETLKTLEITLDPYLSKHTSRIIEFVDAFWEWTVGNHRYTLKRLKFYPSIQPTSSSSSTKTKKIKKIHQTLLTSTLFDFRFPHKDSLKKLENLKHLELGGLENEGFYELIEFVILELSGADGNTNRIKDNKNSVSHVVWHFYGLDHDDETIDDKQRKEVKRFVKSMRWKSKSGGGSTKLDVVVTIIPGAKEKKMTQEGREREREN</sequence>
<gene>
    <name evidence="3" type="ORF">TWF718_003328</name>
</gene>
<name>A0AAN8MGB8_9PEZI</name>
<evidence type="ECO:0000313" key="4">
    <source>
        <dbReference type="Proteomes" id="UP001313282"/>
    </source>
</evidence>
<proteinExistence type="predicted"/>
<protein>
    <recommendedName>
        <fullName evidence="2">F-box domain-containing protein</fullName>
    </recommendedName>
</protein>
<feature type="domain" description="F-box" evidence="2">
    <location>
        <begin position="16"/>
        <end position="61"/>
    </location>
</feature>
<dbReference type="EMBL" id="JAVHNR010000012">
    <property type="protein sequence ID" value="KAK6329901.1"/>
    <property type="molecule type" value="Genomic_DNA"/>
</dbReference>
<comment type="caution">
    <text evidence="3">The sequence shown here is derived from an EMBL/GenBank/DDBJ whole genome shotgun (WGS) entry which is preliminary data.</text>
</comment>
<feature type="compositionally biased region" description="Low complexity" evidence="1">
    <location>
        <begin position="196"/>
        <end position="213"/>
    </location>
</feature>
<dbReference type="AlphaFoldDB" id="A0AAN8MGB8"/>
<evidence type="ECO:0000313" key="3">
    <source>
        <dbReference type="EMBL" id="KAK6329901.1"/>
    </source>
</evidence>
<organism evidence="3 4">
    <name type="scientific">Orbilia javanica</name>
    <dbReference type="NCBI Taxonomy" id="47235"/>
    <lineage>
        <taxon>Eukaryota</taxon>
        <taxon>Fungi</taxon>
        <taxon>Dikarya</taxon>
        <taxon>Ascomycota</taxon>
        <taxon>Pezizomycotina</taxon>
        <taxon>Orbiliomycetes</taxon>
        <taxon>Orbiliales</taxon>
        <taxon>Orbiliaceae</taxon>
        <taxon>Orbilia</taxon>
    </lineage>
</organism>
<keyword evidence="4" id="KW-1185">Reference proteome</keyword>
<dbReference type="PROSITE" id="PS50181">
    <property type="entry name" value="FBOX"/>
    <property type="match status" value="1"/>
</dbReference>
<evidence type="ECO:0000259" key="2">
    <source>
        <dbReference type="PROSITE" id="PS50181"/>
    </source>
</evidence>
<evidence type="ECO:0000256" key="1">
    <source>
        <dbReference type="SAM" id="MobiDB-lite"/>
    </source>
</evidence>
<dbReference type="InterPro" id="IPR001810">
    <property type="entry name" value="F-box_dom"/>
</dbReference>